<proteinExistence type="predicted"/>
<reference evidence="1 2" key="1">
    <citation type="submission" date="2019-02" db="EMBL/GenBank/DDBJ databases">
        <title>Deep-cultivation of Planctomycetes and their phenomic and genomic characterization uncovers novel biology.</title>
        <authorList>
            <person name="Wiegand S."/>
            <person name="Jogler M."/>
            <person name="Boedeker C."/>
            <person name="Pinto D."/>
            <person name="Vollmers J."/>
            <person name="Rivas-Marin E."/>
            <person name="Kohn T."/>
            <person name="Peeters S.H."/>
            <person name="Heuer A."/>
            <person name="Rast P."/>
            <person name="Oberbeckmann S."/>
            <person name="Bunk B."/>
            <person name="Jeske O."/>
            <person name="Meyerdierks A."/>
            <person name="Storesund J.E."/>
            <person name="Kallscheuer N."/>
            <person name="Luecker S."/>
            <person name="Lage O.M."/>
            <person name="Pohl T."/>
            <person name="Merkel B.J."/>
            <person name="Hornburger P."/>
            <person name="Mueller R.-W."/>
            <person name="Bruemmer F."/>
            <person name="Labrenz M."/>
            <person name="Spormann A.M."/>
            <person name="Op den Camp H."/>
            <person name="Overmann J."/>
            <person name="Amann R."/>
            <person name="Jetten M.S.M."/>
            <person name="Mascher T."/>
            <person name="Medema M.H."/>
            <person name="Devos D.P."/>
            <person name="Kaster A.-K."/>
            <person name="Ovreas L."/>
            <person name="Rohde M."/>
            <person name="Galperin M.Y."/>
            <person name="Jogler C."/>
        </authorList>
    </citation>
    <scope>NUCLEOTIDE SEQUENCE [LARGE SCALE GENOMIC DNA]</scope>
    <source>
        <strain evidence="1 2">V6</strain>
    </source>
</reference>
<gene>
    <name evidence="1" type="ORF">V6x_09050</name>
</gene>
<dbReference type="Proteomes" id="UP000320722">
    <property type="component" value="Chromosome"/>
</dbReference>
<evidence type="ECO:0000313" key="2">
    <source>
        <dbReference type="Proteomes" id="UP000320722"/>
    </source>
</evidence>
<dbReference type="AlphaFoldDB" id="A0A517W7I7"/>
<evidence type="ECO:0000313" key="1">
    <source>
        <dbReference type="EMBL" id="QDU01226.1"/>
    </source>
</evidence>
<protein>
    <submittedName>
        <fullName evidence="1">Uncharacterized protein</fullName>
    </submittedName>
</protein>
<sequence length="224" mass="24919">MSLPYHENGYVYFELRSSQVAVFDPANKPGIYEIPVATPGSWRLPVDAIRPATQAEIEADSKQLISVDAAQIFLIDASCLDVFLDEFDSVRGSWPDYDYFDGLRETLKIDFGYLVAGGELTAHFDGDGTWMIDVTQFEHVDTVVDQAEKTVDQGTRELMLKVARTMKTFVCTQCFSEELLCESEPDVCVQQALDAGWLVTTVPSQFGKFSVLCPTCRADSGERA</sequence>
<accession>A0A517W7I7</accession>
<organism evidence="1 2">
    <name type="scientific">Gimesia chilikensis</name>
    <dbReference type="NCBI Taxonomy" id="2605989"/>
    <lineage>
        <taxon>Bacteria</taxon>
        <taxon>Pseudomonadati</taxon>
        <taxon>Planctomycetota</taxon>
        <taxon>Planctomycetia</taxon>
        <taxon>Planctomycetales</taxon>
        <taxon>Planctomycetaceae</taxon>
        <taxon>Gimesia</taxon>
    </lineage>
</organism>
<name>A0A517W7I7_9PLAN</name>
<dbReference type="RefSeq" id="WP_145036994.1">
    <property type="nucleotide sequence ID" value="NZ_CP036347.1"/>
</dbReference>
<dbReference type="EMBL" id="CP036347">
    <property type="protein sequence ID" value="QDU01226.1"/>
    <property type="molecule type" value="Genomic_DNA"/>
</dbReference>